<reference evidence="3 4" key="1">
    <citation type="submission" date="2016-07" db="EMBL/GenBank/DDBJ databases">
        <title>Draft genome sequence of Prauserella muralis DSM 45305, isolated from a mould-covered wall in an indoor environment.</title>
        <authorList>
            <person name="Ruckert C."/>
            <person name="Albersmeier A."/>
            <person name="Jiang C.-L."/>
            <person name="Jiang Y."/>
            <person name="Kalinowski J."/>
            <person name="Schneider O."/>
            <person name="Winkler A."/>
            <person name="Zotchev S.B."/>
        </authorList>
    </citation>
    <scope>NUCLEOTIDE SEQUENCE [LARGE SCALE GENOMIC DNA]</scope>
    <source>
        <strain evidence="3 4">DSM 45305</strain>
    </source>
</reference>
<sequence length="777" mass="82629">MRPVVSGSFAEYLAGLDETRLARLLRLRPDVRIEPVPRGFGQLAERLGGAESLAFALRQLTRDGVRTGQAVAALGGEATVRKVARLLGAPEPVVADLVTDLCERGLAWLDGETVRLPDRLAAHWSAEVGDGRPVADVARSVRVEDLRVAAAALGAEAEGLRKPELIARLADALADTPAVARVVAGLPRPARDCLDVLSHGSPGAFWSLPAPRPAGPQRLLAAAGLALNVNGRWEVPREVAVAAWLAEFEPPVLTGPLDLPSAAMSPAEMLATAQAAAQDVLRAVTSVLDTARSKPLAALKKGGVGARERTRLAARLALPAETVLLAIDVAHAAGLLGHTDAGYAPTEAFSRWREEEPSRQWAELATAWFGMEHAPTSREQDDGKEVPPPLPLASGAGMIRRALVRAAAGGRSFDAAGRQLDWFCPLHGYEPDEVGQKVEAVVREGHLLGVLAGDVVTDCGERLAAVADESADDPVAELADRVASLLPEAPCTVVLQSDLTAVVSGQLTVRASRLLGAAAVCETRGTASIWRFTPETVRHALDTGWNAESLRQELAVLSDRPLPQPLDYLIADVSRRHGQVRVRGLRSCVLADEATVTEILHTRRLGKLHLARLAPTVLSSPYELDNVLAALRAAGFAPVAEDAEGAVIIEENAEHEAAASRRAGPGATRDRVSATNLAARLLADPEGETVSDGGPGETFEQLAELNPRLSAAELALLADALDQERDVAIVYRDKNGTRTRRAIQPRVLFGRWLESWCYLRNGDRDFTVANIESVAPA</sequence>
<feature type="domain" description="Helicase XPB/Ssl2 N-terminal" evidence="2">
    <location>
        <begin position="493"/>
        <end position="614"/>
    </location>
</feature>
<comment type="caution">
    <text evidence="3">The sequence shown here is derived from an EMBL/GenBank/DDBJ whole genome shotgun (WGS) entry which is preliminary data.</text>
</comment>
<protein>
    <submittedName>
        <fullName evidence="3">Uncharacterized protein</fullName>
    </submittedName>
</protein>
<dbReference type="AlphaFoldDB" id="A0A2V4B3B1"/>
<dbReference type="InterPro" id="IPR026881">
    <property type="entry name" value="WYL_dom"/>
</dbReference>
<dbReference type="RefSeq" id="WP_245992559.1">
    <property type="nucleotide sequence ID" value="NZ_MASW01000002.1"/>
</dbReference>
<accession>A0A2V4B3B1</accession>
<organism evidence="3 4">
    <name type="scientific">Prauserella muralis</name>
    <dbReference type="NCBI Taxonomy" id="588067"/>
    <lineage>
        <taxon>Bacteria</taxon>
        <taxon>Bacillati</taxon>
        <taxon>Actinomycetota</taxon>
        <taxon>Actinomycetes</taxon>
        <taxon>Pseudonocardiales</taxon>
        <taxon>Pseudonocardiaceae</taxon>
        <taxon>Prauserella</taxon>
    </lineage>
</organism>
<dbReference type="Pfam" id="PF13280">
    <property type="entry name" value="WYL"/>
    <property type="match status" value="1"/>
</dbReference>
<gene>
    <name evidence="3" type="ORF">BAY60_16075</name>
</gene>
<evidence type="ECO:0000259" key="1">
    <source>
        <dbReference type="Pfam" id="PF13280"/>
    </source>
</evidence>
<dbReference type="EMBL" id="MASW01000002">
    <property type="protein sequence ID" value="PXY27878.1"/>
    <property type="molecule type" value="Genomic_DNA"/>
</dbReference>
<evidence type="ECO:0000259" key="2">
    <source>
        <dbReference type="Pfam" id="PF13625"/>
    </source>
</evidence>
<dbReference type="Proteomes" id="UP000249915">
    <property type="component" value="Unassembled WGS sequence"/>
</dbReference>
<evidence type="ECO:0000313" key="4">
    <source>
        <dbReference type="Proteomes" id="UP000249915"/>
    </source>
</evidence>
<dbReference type="InterPro" id="IPR032830">
    <property type="entry name" value="XPB/Ssl2_N"/>
</dbReference>
<name>A0A2V4B3B1_9PSEU</name>
<dbReference type="Pfam" id="PF13625">
    <property type="entry name" value="Helicase_C_3"/>
    <property type="match status" value="1"/>
</dbReference>
<keyword evidence="4" id="KW-1185">Reference proteome</keyword>
<feature type="domain" description="WYL" evidence="1">
    <location>
        <begin position="714"/>
        <end position="775"/>
    </location>
</feature>
<dbReference type="PROSITE" id="PS52050">
    <property type="entry name" value="WYL"/>
    <property type="match status" value="1"/>
</dbReference>
<proteinExistence type="predicted"/>
<evidence type="ECO:0000313" key="3">
    <source>
        <dbReference type="EMBL" id="PXY27878.1"/>
    </source>
</evidence>